<dbReference type="OrthoDB" id="1689146at2759"/>
<dbReference type="EMBL" id="JADCNM010000002">
    <property type="protein sequence ID" value="KAG0495304.1"/>
    <property type="molecule type" value="Genomic_DNA"/>
</dbReference>
<sequence length="116" mass="13119">MKAGEEYSMRMHVKRLDGRRHSNFILVRDVGMHMPVRLYVVSGVDATKDNGNHGRSELADLLHACYDMVKFIGQHEEALTSITNSDDEVEGKACRLMLIEPLEWITYPSLLDNASA</sequence>
<evidence type="ECO:0000313" key="2">
    <source>
        <dbReference type="Proteomes" id="UP000639772"/>
    </source>
</evidence>
<evidence type="ECO:0000313" key="1">
    <source>
        <dbReference type="EMBL" id="KAG0495304.1"/>
    </source>
</evidence>
<proteinExistence type="predicted"/>
<dbReference type="Proteomes" id="UP000639772">
    <property type="component" value="Unassembled WGS sequence"/>
</dbReference>
<accession>A0A835RP67</accession>
<protein>
    <submittedName>
        <fullName evidence="1">Uncharacterized protein</fullName>
    </submittedName>
</protein>
<gene>
    <name evidence="1" type="ORF">HPP92_006298</name>
</gene>
<dbReference type="AlphaFoldDB" id="A0A835RP67"/>
<name>A0A835RP67_VANPL</name>
<comment type="caution">
    <text evidence="1">The sequence shown here is derived from an EMBL/GenBank/DDBJ whole genome shotgun (WGS) entry which is preliminary data.</text>
</comment>
<reference evidence="1 2" key="1">
    <citation type="journal article" date="2020" name="Nat. Food">
        <title>A phased Vanilla planifolia genome enables genetic improvement of flavour and production.</title>
        <authorList>
            <person name="Hasing T."/>
            <person name="Tang H."/>
            <person name="Brym M."/>
            <person name="Khazi F."/>
            <person name="Huang T."/>
            <person name="Chambers A.H."/>
        </authorList>
    </citation>
    <scope>NUCLEOTIDE SEQUENCE [LARGE SCALE GENOMIC DNA]</scope>
    <source>
        <tissue evidence="1">Leaf</tissue>
    </source>
</reference>
<organism evidence="1 2">
    <name type="scientific">Vanilla planifolia</name>
    <name type="common">Vanilla</name>
    <dbReference type="NCBI Taxonomy" id="51239"/>
    <lineage>
        <taxon>Eukaryota</taxon>
        <taxon>Viridiplantae</taxon>
        <taxon>Streptophyta</taxon>
        <taxon>Embryophyta</taxon>
        <taxon>Tracheophyta</taxon>
        <taxon>Spermatophyta</taxon>
        <taxon>Magnoliopsida</taxon>
        <taxon>Liliopsida</taxon>
        <taxon>Asparagales</taxon>
        <taxon>Orchidaceae</taxon>
        <taxon>Vanilloideae</taxon>
        <taxon>Vanilleae</taxon>
        <taxon>Vanilla</taxon>
    </lineage>
</organism>